<protein>
    <submittedName>
        <fullName evidence="1">Uncharacterized protein</fullName>
    </submittedName>
</protein>
<proteinExistence type="predicted"/>
<dbReference type="Proteomes" id="UP000823868">
    <property type="component" value="Unassembled WGS sequence"/>
</dbReference>
<dbReference type="EMBL" id="DXDX01000138">
    <property type="protein sequence ID" value="HIY21740.1"/>
    <property type="molecule type" value="Genomic_DNA"/>
</dbReference>
<accession>A0A9D2BZR8</accession>
<dbReference type="AlphaFoldDB" id="A0A9D2BZR8"/>
<sequence>MEEIYLPVLSHFQNENFWTASAGRMRYRVEPKDGTLVAQVWEGPFGYALSEVEETASFPLSGPGLEELRAWVGRWSAAINARPPRSLAENLERRAALQVQKAQNPEENA</sequence>
<name>A0A9D2BZR8_9FIRM</name>
<evidence type="ECO:0000313" key="2">
    <source>
        <dbReference type="Proteomes" id="UP000823868"/>
    </source>
</evidence>
<comment type="caution">
    <text evidence="1">The sequence shown here is derived from an EMBL/GenBank/DDBJ whole genome shotgun (WGS) entry which is preliminary data.</text>
</comment>
<reference evidence="1" key="2">
    <citation type="submission" date="2021-04" db="EMBL/GenBank/DDBJ databases">
        <authorList>
            <person name="Gilroy R."/>
        </authorList>
    </citation>
    <scope>NUCLEOTIDE SEQUENCE</scope>
    <source>
        <strain evidence="1">ChiBcec16_6824</strain>
    </source>
</reference>
<organism evidence="1 2">
    <name type="scientific">Candidatus Flavonifractor merdigallinarum</name>
    <dbReference type="NCBI Taxonomy" id="2838589"/>
    <lineage>
        <taxon>Bacteria</taxon>
        <taxon>Bacillati</taxon>
        <taxon>Bacillota</taxon>
        <taxon>Clostridia</taxon>
        <taxon>Eubacteriales</taxon>
        <taxon>Oscillospiraceae</taxon>
        <taxon>Flavonifractor</taxon>
    </lineage>
</organism>
<reference evidence="1" key="1">
    <citation type="journal article" date="2021" name="PeerJ">
        <title>Extensive microbial diversity within the chicken gut microbiome revealed by metagenomics and culture.</title>
        <authorList>
            <person name="Gilroy R."/>
            <person name="Ravi A."/>
            <person name="Getino M."/>
            <person name="Pursley I."/>
            <person name="Horton D.L."/>
            <person name="Alikhan N.F."/>
            <person name="Baker D."/>
            <person name="Gharbi K."/>
            <person name="Hall N."/>
            <person name="Watson M."/>
            <person name="Adriaenssens E.M."/>
            <person name="Foster-Nyarko E."/>
            <person name="Jarju S."/>
            <person name="Secka A."/>
            <person name="Antonio M."/>
            <person name="Oren A."/>
            <person name="Chaudhuri R.R."/>
            <person name="La Ragione R."/>
            <person name="Hildebrand F."/>
            <person name="Pallen M.J."/>
        </authorList>
    </citation>
    <scope>NUCLEOTIDE SEQUENCE</scope>
    <source>
        <strain evidence="1">ChiBcec16_6824</strain>
    </source>
</reference>
<gene>
    <name evidence="1" type="ORF">H9841_07570</name>
</gene>
<evidence type="ECO:0000313" key="1">
    <source>
        <dbReference type="EMBL" id="HIY21740.1"/>
    </source>
</evidence>